<feature type="region of interest" description="Disordered" evidence="1">
    <location>
        <begin position="9"/>
        <end position="41"/>
    </location>
</feature>
<sequence length="88" mass="9726">MGGDFYCRHRRAQGSAAPGGERNDVGAARGKVGAGDNVVPRAGEQIQPRGFTRLRVIKYRRDRRCAAFLDAAQRLFFKRGYPARFVAG</sequence>
<accession>A0A645FGG1</accession>
<dbReference type="EMBL" id="VSSQ01059949">
    <property type="protein sequence ID" value="MPN13451.1"/>
    <property type="molecule type" value="Genomic_DNA"/>
</dbReference>
<dbReference type="AlphaFoldDB" id="A0A645FGG1"/>
<protein>
    <submittedName>
        <fullName evidence="2">Uncharacterized protein</fullName>
    </submittedName>
</protein>
<comment type="caution">
    <text evidence="2">The sequence shown here is derived from an EMBL/GenBank/DDBJ whole genome shotgun (WGS) entry which is preliminary data.</text>
</comment>
<evidence type="ECO:0000256" key="1">
    <source>
        <dbReference type="SAM" id="MobiDB-lite"/>
    </source>
</evidence>
<organism evidence="2">
    <name type="scientific">bioreactor metagenome</name>
    <dbReference type="NCBI Taxonomy" id="1076179"/>
    <lineage>
        <taxon>unclassified sequences</taxon>
        <taxon>metagenomes</taxon>
        <taxon>ecological metagenomes</taxon>
    </lineage>
</organism>
<proteinExistence type="predicted"/>
<name>A0A645FGG1_9ZZZZ</name>
<reference evidence="2" key="1">
    <citation type="submission" date="2019-08" db="EMBL/GenBank/DDBJ databases">
        <authorList>
            <person name="Kucharzyk K."/>
            <person name="Murdoch R.W."/>
            <person name="Higgins S."/>
            <person name="Loffler F."/>
        </authorList>
    </citation>
    <scope>NUCLEOTIDE SEQUENCE</scope>
</reference>
<evidence type="ECO:0000313" key="2">
    <source>
        <dbReference type="EMBL" id="MPN13451.1"/>
    </source>
</evidence>
<gene>
    <name evidence="2" type="ORF">SDC9_160772</name>
</gene>